<gene>
    <name evidence="1" type="ORF">FHR31_001105</name>
</gene>
<dbReference type="GeneID" id="93357711"/>
<evidence type="ECO:0000313" key="2">
    <source>
        <dbReference type="Proteomes" id="UP000530850"/>
    </source>
</evidence>
<accession>A0A7W5GPL3</accession>
<evidence type="ECO:0000313" key="1">
    <source>
        <dbReference type="EMBL" id="MBB3171287.1"/>
    </source>
</evidence>
<sequence length="98" mass="11065">MRDALEATLHRIACPSTSGKQQRGKVLRFDPESPLPDKSRWAKISVGLATAFFFLESPVAGEDVRKIQGETPLWKAMVYGGKPPIDNLWDRHFAWLEV</sequence>
<dbReference type="RefSeq" id="WP_161555268.1">
    <property type="nucleotide sequence ID" value="NZ_CANPEU010000008.1"/>
</dbReference>
<protein>
    <submittedName>
        <fullName evidence="1">Uncharacterized protein</fullName>
    </submittedName>
</protein>
<dbReference type="AlphaFoldDB" id="A0A7W5GPL3"/>
<name>A0A7W5GPL3_9ACTN</name>
<dbReference type="Proteomes" id="UP000530850">
    <property type="component" value="Unassembled WGS sequence"/>
</dbReference>
<reference evidence="1 2" key="1">
    <citation type="submission" date="2020-08" db="EMBL/GenBank/DDBJ databases">
        <title>Sequencing the genomes of 1000 actinobacteria strains.</title>
        <authorList>
            <person name="Klenk H.-P."/>
        </authorList>
    </citation>
    <scope>NUCLEOTIDE SEQUENCE [LARGE SCALE GENOMIC DNA]</scope>
    <source>
        <strain evidence="1 2">DSM 22242</strain>
    </source>
</reference>
<comment type="caution">
    <text evidence="1">The sequence shown here is derived from an EMBL/GenBank/DDBJ whole genome shotgun (WGS) entry which is preliminary data.</text>
</comment>
<proteinExistence type="predicted"/>
<dbReference type="EMBL" id="JACHYA010000003">
    <property type="protein sequence ID" value="MBB3171287.1"/>
    <property type="molecule type" value="Genomic_DNA"/>
</dbReference>
<organism evidence="1 2">
    <name type="scientific">Parvibacter caecicola</name>
    <dbReference type="NCBI Taxonomy" id="747645"/>
    <lineage>
        <taxon>Bacteria</taxon>
        <taxon>Bacillati</taxon>
        <taxon>Actinomycetota</taxon>
        <taxon>Coriobacteriia</taxon>
        <taxon>Coriobacteriales</taxon>
        <taxon>Coriobacteriaceae</taxon>
        <taxon>Parvibacter</taxon>
    </lineage>
</organism>